<dbReference type="InterPro" id="IPR002938">
    <property type="entry name" value="FAD-bd"/>
</dbReference>
<dbReference type="InterPro" id="IPR036188">
    <property type="entry name" value="FAD/NAD-bd_sf"/>
</dbReference>
<reference evidence="5" key="1">
    <citation type="journal article" date="2019" name="Int. J. Syst. Evol. Microbiol.">
        <title>The Global Catalogue of Microorganisms (GCM) 10K type strain sequencing project: providing services to taxonomists for standard genome sequencing and annotation.</title>
        <authorList>
            <consortium name="The Broad Institute Genomics Platform"/>
            <consortium name="The Broad Institute Genome Sequencing Center for Infectious Disease"/>
            <person name="Wu L."/>
            <person name="Ma J."/>
        </authorList>
    </citation>
    <scope>NUCLEOTIDE SEQUENCE [LARGE SCALE GENOMIC DNA]</scope>
    <source>
        <strain evidence="5">JCM 31037</strain>
    </source>
</reference>
<feature type="domain" description="FAD-binding" evidence="3">
    <location>
        <begin position="3"/>
        <end position="307"/>
    </location>
</feature>
<evidence type="ECO:0000313" key="5">
    <source>
        <dbReference type="Proteomes" id="UP001597260"/>
    </source>
</evidence>
<evidence type="ECO:0000256" key="1">
    <source>
        <dbReference type="ARBA" id="ARBA00023002"/>
    </source>
</evidence>
<keyword evidence="5" id="KW-1185">Reference proteome</keyword>
<dbReference type="PANTHER" id="PTHR13789:SF309">
    <property type="entry name" value="PUTATIVE (AFU_ORTHOLOGUE AFUA_6G14510)-RELATED"/>
    <property type="match status" value="1"/>
</dbReference>
<dbReference type="Pfam" id="PF01494">
    <property type="entry name" value="FAD_binding_3"/>
    <property type="match status" value="1"/>
</dbReference>
<evidence type="ECO:0000259" key="3">
    <source>
        <dbReference type="Pfam" id="PF01494"/>
    </source>
</evidence>
<evidence type="ECO:0000256" key="2">
    <source>
        <dbReference type="ARBA" id="ARBA00023033"/>
    </source>
</evidence>
<proteinExistence type="predicted"/>
<organism evidence="4 5">
    <name type="scientific">Micromonospora sonneratiae</name>
    <dbReference type="NCBI Taxonomy" id="1184706"/>
    <lineage>
        <taxon>Bacteria</taxon>
        <taxon>Bacillati</taxon>
        <taxon>Actinomycetota</taxon>
        <taxon>Actinomycetes</taxon>
        <taxon>Micromonosporales</taxon>
        <taxon>Micromonosporaceae</taxon>
        <taxon>Micromonospora</taxon>
    </lineage>
</organism>
<comment type="caution">
    <text evidence="4">The sequence shown here is derived from an EMBL/GenBank/DDBJ whole genome shotgun (WGS) entry which is preliminary data.</text>
</comment>
<evidence type="ECO:0000313" key="4">
    <source>
        <dbReference type="EMBL" id="MFD1324049.1"/>
    </source>
</evidence>
<dbReference type="RefSeq" id="WP_377574030.1">
    <property type="nucleotide sequence ID" value="NZ_JBHTMP010000041.1"/>
</dbReference>
<dbReference type="Proteomes" id="UP001597260">
    <property type="component" value="Unassembled WGS sequence"/>
</dbReference>
<accession>A0ABW3YIM8</accession>
<dbReference type="GO" id="GO:0004497">
    <property type="term" value="F:monooxygenase activity"/>
    <property type="evidence" value="ECO:0007669"/>
    <property type="project" value="UniProtKB-KW"/>
</dbReference>
<name>A0ABW3YIM8_9ACTN</name>
<keyword evidence="2 4" id="KW-0503">Monooxygenase</keyword>
<gene>
    <name evidence="4" type="ORF">ACFQ4H_23470</name>
</gene>
<keyword evidence="1" id="KW-0560">Oxidoreductase</keyword>
<dbReference type="Gene3D" id="3.50.50.60">
    <property type="entry name" value="FAD/NAD(P)-binding domain"/>
    <property type="match status" value="1"/>
</dbReference>
<sequence length="386" mass="41489">MRALIIGGGPAGLATALALRNGGMAATVYERRAAPDPVGTALTLWPNAMSALRLLGVADEVAAVAQPCDGTQIRRWDGVLLSRTPGAELVARYGWPGVTLYRADLIGVLRAALPADAVRWATTLVDHRVGVTDVTADFADGSRESASLLVGADGIRSPVRARLLDRSGDLRPCGYVVFRGIADLSTEGAPGLMVMGRGAQFGAFPLPAGRTYWFASLPDALAAQVPEASLAWLRRYYRAWCDPVPRLIAATPPDWVVRTPISDRAPLRRWHDDRVVLVGDAAHPSAPTLGQGTCQAIEDAVVLGECLRGGGPLPPALARFTSLRRGRVAGVTRQAHWMGVLGRWRNPVACALRDGITTHLPRRLQDLQLDQMFTFRAGRISRPSRR</sequence>
<dbReference type="PRINTS" id="PR00420">
    <property type="entry name" value="RNGMNOXGNASE"/>
</dbReference>
<dbReference type="InterPro" id="IPR050493">
    <property type="entry name" value="FAD-dep_Monooxygenase_BioMet"/>
</dbReference>
<dbReference type="SUPFAM" id="SSF51905">
    <property type="entry name" value="FAD/NAD(P)-binding domain"/>
    <property type="match status" value="1"/>
</dbReference>
<dbReference type="EMBL" id="JBHTMP010000041">
    <property type="protein sequence ID" value="MFD1324049.1"/>
    <property type="molecule type" value="Genomic_DNA"/>
</dbReference>
<protein>
    <submittedName>
        <fullName evidence="4">FAD-dependent monooxygenase</fullName>
    </submittedName>
</protein>
<dbReference type="PANTHER" id="PTHR13789">
    <property type="entry name" value="MONOOXYGENASE"/>
    <property type="match status" value="1"/>
</dbReference>